<dbReference type="EMBL" id="QSCR01000012">
    <property type="protein sequence ID" value="RGY18267.1"/>
    <property type="molecule type" value="Genomic_DNA"/>
</dbReference>
<evidence type="ECO:0000256" key="8">
    <source>
        <dbReference type="PROSITE-ProRule" id="PRU01360"/>
    </source>
</evidence>
<comment type="caution">
    <text evidence="12">The sequence shown here is derived from an EMBL/GenBank/DDBJ whole genome shotgun (WGS) entry which is preliminary data.</text>
</comment>
<dbReference type="SUPFAM" id="SSF56935">
    <property type="entry name" value="Porins"/>
    <property type="match status" value="1"/>
</dbReference>
<dbReference type="InterPro" id="IPR023996">
    <property type="entry name" value="TonB-dep_OMP_SusC/RagA"/>
</dbReference>
<dbReference type="PROSITE" id="PS52016">
    <property type="entry name" value="TONB_DEPENDENT_REC_3"/>
    <property type="match status" value="1"/>
</dbReference>
<feature type="domain" description="TonB-dependent receptor-like beta-barrel" evidence="10">
    <location>
        <begin position="572"/>
        <end position="1009"/>
    </location>
</feature>
<evidence type="ECO:0000313" key="12">
    <source>
        <dbReference type="EMBL" id="RGY18267.1"/>
    </source>
</evidence>
<dbReference type="Proteomes" id="UP000286063">
    <property type="component" value="Unassembled WGS sequence"/>
</dbReference>
<keyword evidence="5 9" id="KW-0798">TonB box</keyword>
<feature type="domain" description="TonB-dependent receptor plug" evidence="11">
    <location>
        <begin position="231"/>
        <end position="361"/>
    </location>
</feature>
<name>A0A413INR8_9BACT</name>
<evidence type="ECO:0000256" key="1">
    <source>
        <dbReference type="ARBA" id="ARBA00004571"/>
    </source>
</evidence>
<evidence type="ECO:0000259" key="10">
    <source>
        <dbReference type="Pfam" id="PF00593"/>
    </source>
</evidence>
<accession>A0A413INR8</accession>
<evidence type="ECO:0000256" key="6">
    <source>
        <dbReference type="ARBA" id="ARBA00023136"/>
    </source>
</evidence>
<evidence type="ECO:0000256" key="7">
    <source>
        <dbReference type="ARBA" id="ARBA00023237"/>
    </source>
</evidence>
<dbReference type="Pfam" id="PF07715">
    <property type="entry name" value="Plug"/>
    <property type="match status" value="1"/>
</dbReference>
<dbReference type="InterPro" id="IPR000531">
    <property type="entry name" value="Beta-barrel_TonB"/>
</dbReference>
<keyword evidence="6 8" id="KW-0472">Membrane</keyword>
<sequence>MYNLKCKYMKKNQEPDLVLQIWQKKTWMMMRLVGLICLWCLLGVPKVGYAQARLVSLEVKDTPIKQVLRVLGSEYGKDFFYSNVQVDMNERVSVTLKNVTIGEALKRIFAGKEVKFEEKEDFVLILEVREQIKSSQVREVNGSVCDEKGMPLPGVTILIKGTSVGFSSNVDGKFKYALAMKLPVTLVFTSIGYEKQEVVIEDSTKVVNVKMKPDVTEVEEVVVTGYATIRKSSFTGAYTEVKREELLKVSQGNVIAALQVFDPSLRIMENNEMGSDPNTLPEFYVRGRSGISGVSELEVLQSETSEYALTANPNLPVFILDGYEVSAEKIYDMDPNLIENITILKDAAATAIYGSRAANGVIVIESVAPTVGKLNVTYNLTGSITQPDLTSYSLMDARGKLEAEVAAGLLDADDPLGLGTTYASRLADWRMKNNYITRGVDTYWLSKPLRTGVNHNHSLSINGGMEAIRFALNLRYGMDNGVMKKSLRERFSVGLKLDYRMKSWQVTNDASFARTVSENSPYGSFGDYVRMQPYFAPYDLETGELVNRFPKVYGQNSGSVNPLYEALMVNNESGSSYNQFTNNLGFNITFLENFLLKGTLSINYKDTKTRNFKDPASATFDGKDVLERGTLSESRSENFSLDMSLLLSYNRVFKDHNVNLSVGMNVQDSKSEYESTKYIGFPSSDLNKPQYANKLSSNIPTFSDNHTRLFGVFMMGNYSYKNIYLVDVSMRTDGSSEFGSDRRFATFYSTGVGINMHNYRFLVDNRVFSQLRIRGTWGETGKVNYPPFAARHTYTVQAGAWHTTGMGATLTYMGNEDLSWEKTSTLNLGLDMTLFKRYTLNLSWYDKITNDLITDVSIVPSSGFTSYKDNMGKVRNRGVEVNLNVNAIQKQDWGLNVFFRASHNKNRIMEISDALKEYNQKVDDYYSKYPNYNKPLLKYTEGASLTSIYAVRSLGISPANGQEVFLDANGKVTYDWNATNQVVVGNTEPKLQGSFGFNFRWKRWTLFTAALFETGGDLYNSTLVDNVECADIWKSNVDKRVYTQRWLEPGDVAPLKSIKDRYQVTRPTSRFVQKNRLVNCNSLSLGYEFDPHLINRIGFSRMKLQLNMNEIAYTSSVKRERGLSYPFARTFNFTLNATF</sequence>
<evidence type="ECO:0000256" key="5">
    <source>
        <dbReference type="ARBA" id="ARBA00023077"/>
    </source>
</evidence>
<keyword evidence="2 8" id="KW-0813">Transport</keyword>
<dbReference type="Pfam" id="PF00593">
    <property type="entry name" value="TonB_dep_Rec_b-barrel"/>
    <property type="match status" value="1"/>
</dbReference>
<dbReference type="Gene3D" id="2.40.170.20">
    <property type="entry name" value="TonB-dependent receptor, beta-barrel domain"/>
    <property type="match status" value="1"/>
</dbReference>
<keyword evidence="3 8" id="KW-1134">Transmembrane beta strand</keyword>
<organism evidence="12 13">
    <name type="scientific">Butyricimonas virosa</name>
    <dbReference type="NCBI Taxonomy" id="544645"/>
    <lineage>
        <taxon>Bacteria</taxon>
        <taxon>Pseudomonadati</taxon>
        <taxon>Bacteroidota</taxon>
        <taxon>Bacteroidia</taxon>
        <taxon>Bacteroidales</taxon>
        <taxon>Odoribacteraceae</taxon>
        <taxon>Butyricimonas</taxon>
    </lineage>
</organism>
<dbReference type="Gene3D" id="2.60.40.1120">
    <property type="entry name" value="Carboxypeptidase-like, regulatory domain"/>
    <property type="match status" value="1"/>
</dbReference>
<proteinExistence type="inferred from homology"/>
<reference evidence="12 13" key="1">
    <citation type="submission" date="2018-08" db="EMBL/GenBank/DDBJ databases">
        <title>A genome reference for cultivated species of the human gut microbiota.</title>
        <authorList>
            <person name="Zou Y."/>
            <person name="Xue W."/>
            <person name="Luo G."/>
        </authorList>
    </citation>
    <scope>NUCLEOTIDE SEQUENCE [LARGE SCALE GENOMIC DNA]</scope>
    <source>
        <strain evidence="12 13">OF02-7</strain>
    </source>
</reference>
<gene>
    <name evidence="12" type="ORF">DXA50_08760</name>
</gene>
<dbReference type="NCBIfam" id="TIGR04056">
    <property type="entry name" value="OMP_RagA_SusC"/>
    <property type="match status" value="1"/>
</dbReference>
<evidence type="ECO:0000256" key="3">
    <source>
        <dbReference type="ARBA" id="ARBA00022452"/>
    </source>
</evidence>
<evidence type="ECO:0000313" key="13">
    <source>
        <dbReference type="Proteomes" id="UP000286063"/>
    </source>
</evidence>
<dbReference type="NCBIfam" id="TIGR04057">
    <property type="entry name" value="SusC_RagA_signa"/>
    <property type="match status" value="1"/>
</dbReference>
<dbReference type="Pfam" id="PF13715">
    <property type="entry name" value="CarbopepD_reg_2"/>
    <property type="match status" value="1"/>
</dbReference>
<dbReference type="OrthoDB" id="1094723at2"/>
<dbReference type="SUPFAM" id="SSF49464">
    <property type="entry name" value="Carboxypeptidase regulatory domain-like"/>
    <property type="match status" value="1"/>
</dbReference>
<dbReference type="InterPro" id="IPR023997">
    <property type="entry name" value="TonB-dep_OMP_SusC/RagA_CS"/>
</dbReference>
<evidence type="ECO:0000259" key="11">
    <source>
        <dbReference type="Pfam" id="PF07715"/>
    </source>
</evidence>
<dbReference type="InterPro" id="IPR008969">
    <property type="entry name" value="CarboxyPept-like_regulatory"/>
</dbReference>
<dbReference type="GO" id="GO:0009279">
    <property type="term" value="C:cell outer membrane"/>
    <property type="evidence" value="ECO:0007669"/>
    <property type="project" value="UniProtKB-SubCell"/>
</dbReference>
<dbReference type="InterPro" id="IPR037066">
    <property type="entry name" value="Plug_dom_sf"/>
</dbReference>
<evidence type="ECO:0000256" key="2">
    <source>
        <dbReference type="ARBA" id="ARBA00022448"/>
    </source>
</evidence>
<dbReference type="InterPro" id="IPR036942">
    <property type="entry name" value="Beta-barrel_TonB_sf"/>
</dbReference>
<dbReference type="AlphaFoldDB" id="A0A413INR8"/>
<dbReference type="Gene3D" id="2.170.130.10">
    <property type="entry name" value="TonB-dependent receptor, plug domain"/>
    <property type="match status" value="1"/>
</dbReference>
<evidence type="ECO:0000256" key="4">
    <source>
        <dbReference type="ARBA" id="ARBA00022692"/>
    </source>
</evidence>
<keyword evidence="7 8" id="KW-0998">Cell outer membrane</keyword>
<evidence type="ECO:0000256" key="9">
    <source>
        <dbReference type="RuleBase" id="RU003357"/>
    </source>
</evidence>
<dbReference type="InterPro" id="IPR039426">
    <property type="entry name" value="TonB-dep_rcpt-like"/>
</dbReference>
<comment type="similarity">
    <text evidence="8 9">Belongs to the TonB-dependent receptor family.</text>
</comment>
<comment type="subcellular location">
    <subcellularLocation>
        <location evidence="1 8">Cell outer membrane</location>
        <topology evidence="1 8">Multi-pass membrane protein</topology>
    </subcellularLocation>
</comment>
<protein>
    <submittedName>
        <fullName evidence="12">SusC/RagA family TonB-linked outer membrane protein</fullName>
    </submittedName>
</protein>
<keyword evidence="4 8" id="KW-0812">Transmembrane</keyword>
<dbReference type="InterPro" id="IPR012910">
    <property type="entry name" value="Plug_dom"/>
</dbReference>